<dbReference type="AlphaFoldDB" id="A0A6J4LGX2"/>
<dbReference type="Gene3D" id="1.10.287.130">
    <property type="match status" value="1"/>
</dbReference>
<dbReference type="SMART" id="SM00388">
    <property type="entry name" value="HisKA"/>
    <property type="match status" value="1"/>
</dbReference>
<dbReference type="GO" id="GO:0000155">
    <property type="term" value="F:phosphorelay sensor kinase activity"/>
    <property type="evidence" value="ECO:0007669"/>
    <property type="project" value="InterPro"/>
</dbReference>
<dbReference type="EMBL" id="CADCTW010000128">
    <property type="protein sequence ID" value="CAA9333420.1"/>
    <property type="molecule type" value="Genomic_DNA"/>
</dbReference>
<dbReference type="SUPFAM" id="SSF47384">
    <property type="entry name" value="Homodimeric domain of signal transducing histidine kinase"/>
    <property type="match status" value="1"/>
</dbReference>
<gene>
    <name evidence="4" type="ORF">AVDCRST_MAG68-2612</name>
</gene>
<proteinExistence type="predicted"/>
<sequence length="112" mass="11912">MTGDADRHALPPALLHDLRTPLGQIIGYAELLAERAAEAGDERFAPDLEKISAAGYRILALLEESFTATRADAPGALTWADVDMLRGLPGADAARLADRIAALLPPRTADRP</sequence>
<protein>
    <recommendedName>
        <fullName evidence="2">histidine kinase</fullName>
        <ecNumber evidence="2">2.7.13.3</ecNumber>
    </recommendedName>
</protein>
<evidence type="ECO:0000259" key="3">
    <source>
        <dbReference type="SMART" id="SM00388"/>
    </source>
</evidence>
<feature type="domain" description="Signal transduction histidine kinase dimerisation/phosphoacceptor" evidence="3">
    <location>
        <begin position="6"/>
        <end position="74"/>
    </location>
</feature>
<name>A0A6J4LGX2_9BACT</name>
<organism evidence="4">
    <name type="scientific">uncultured Gemmatimonadota bacterium</name>
    <dbReference type="NCBI Taxonomy" id="203437"/>
    <lineage>
        <taxon>Bacteria</taxon>
        <taxon>Pseudomonadati</taxon>
        <taxon>Gemmatimonadota</taxon>
        <taxon>environmental samples</taxon>
    </lineage>
</organism>
<evidence type="ECO:0000256" key="2">
    <source>
        <dbReference type="ARBA" id="ARBA00012438"/>
    </source>
</evidence>
<accession>A0A6J4LGX2</accession>
<evidence type="ECO:0000313" key="4">
    <source>
        <dbReference type="EMBL" id="CAA9333420.1"/>
    </source>
</evidence>
<dbReference type="InterPro" id="IPR036097">
    <property type="entry name" value="HisK_dim/P_sf"/>
</dbReference>
<dbReference type="InterPro" id="IPR003661">
    <property type="entry name" value="HisK_dim/P_dom"/>
</dbReference>
<dbReference type="EC" id="2.7.13.3" evidence="2"/>
<comment type="catalytic activity">
    <reaction evidence="1">
        <text>ATP + protein L-histidine = ADP + protein N-phospho-L-histidine.</text>
        <dbReference type="EC" id="2.7.13.3"/>
    </reaction>
</comment>
<reference evidence="4" key="1">
    <citation type="submission" date="2020-02" db="EMBL/GenBank/DDBJ databases">
        <authorList>
            <person name="Meier V. D."/>
        </authorList>
    </citation>
    <scope>NUCLEOTIDE SEQUENCE</scope>
    <source>
        <strain evidence="4">AVDCRST_MAG68</strain>
    </source>
</reference>
<dbReference type="CDD" id="cd00082">
    <property type="entry name" value="HisKA"/>
    <property type="match status" value="1"/>
</dbReference>
<evidence type="ECO:0000256" key="1">
    <source>
        <dbReference type="ARBA" id="ARBA00000085"/>
    </source>
</evidence>
<dbReference type="Pfam" id="PF00512">
    <property type="entry name" value="HisKA"/>
    <property type="match status" value="1"/>
</dbReference>